<dbReference type="InterPro" id="IPR036291">
    <property type="entry name" value="NAD(P)-bd_dom_sf"/>
</dbReference>
<evidence type="ECO:0000256" key="7">
    <source>
        <dbReference type="ARBA" id="ARBA00022857"/>
    </source>
</evidence>
<dbReference type="GO" id="GO:0070402">
    <property type="term" value="F:NADPH binding"/>
    <property type="evidence" value="ECO:0007669"/>
    <property type="project" value="InterPro"/>
</dbReference>
<dbReference type="HAMAP" id="MF_00183">
    <property type="entry name" value="DXP_reductoisom"/>
    <property type="match status" value="1"/>
</dbReference>
<dbReference type="Gene3D" id="3.40.50.720">
    <property type="entry name" value="NAD(P)-binding Rossmann-like Domain"/>
    <property type="match status" value="1"/>
</dbReference>
<dbReference type="Pfam" id="PF13288">
    <property type="entry name" value="DXPR_C"/>
    <property type="match status" value="1"/>
</dbReference>
<keyword evidence="9" id="KW-0464">Manganese</keyword>
<evidence type="ECO:0000256" key="8">
    <source>
        <dbReference type="ARBA" id="ARBA00023002"/>
    </source>
</evidence>
<dbReference type="UniPathway" id="UPA00056">
    <property type="reaction ID" value="UER00092"/>
</dbReference>
<dbReference type="SUPFAM" id="SSF51735">
    <property type="entry name" value="NAD(P)-binding Rossmann-fold domains"/>
    <property type="match status" value="1"/>
</dbReference>
<dbReference type="EC" id="1.1.1.267" evidence="5"/>
<evidence type="ECO:0000313" key="15">
    <source>
        <dbReference type="EMBL" id="HHE04823.1"/>
    </source>
</evidence>
<dbReference type="EMBL" id="DRTB01000152">
    <property type="protein sequence ID" value="HHE04823.1"/>
    <property type="molecule type" value="Genomic_DNA"/>
</dbReference>
<evidence type="ECO:0000259" key="12">
    <source>
        <dbReference type="Pfam" id="PF02670"/>
    </source>
</evidence>
<evidence type="ECO:0000256" key="3">
    <source>
        <dbReference type="ARBA" id="ARBA00005094"/>
    </source>
</evidence>
<evidence type="ECO:0000259" key="14">
    <source>
        <dbReference type="Pfam" id="PF13288"/>
    </source>
</evidence>
<organism evidence="15">
    <name type="scientific">candidate division WOR-3 bacterium</name>
    <dbReference type="NCBI Taxonomy" id="2052148"/>
    <lineage>
        <taxon>Bacteria</taxon>
        <taxon>Bacteria division WOR-3</taxon>
    </lineage>
</organism>
<accession>A0A7C5DGY2</accession>
<dbReference type="SUPFAM" id="SSF69055">
    <property type="entry name" value="1-deoxy-D-xylulose-5-phosphate reductoisomerase, C-terminal domain"/>
    <property type="match status" value="1"/>
</dbReference>
<dbReference type="NCBIfam" id="TIGR00243">
    <property type="entry name" value="Dxr"/>
    <property type="match status" value="1"/>
</dbReference>
<feature type="non-terminal residue" evidence="15">
    <location>
        <position position="366"/>
    </location>
</feature>
<evidence type="ECO:0000256" key="2">
    <source>
        <dbReference type="ARBA" id="ARBA00001946"/>
    </source>
</evidence>
<dbReference type="InterPro" id="IPR026877">
    <property type="entry name" value="DXPR_C"/>
</dbReference>
<dbReference type="FunFam" id="3.40.50.720:FF:000045">
    <property type="entry name" value="1-deoxy-D-xylulose 5-phosphate reductoisomerase"/>
    <property type="match status" value="1"/>
</dbReference>
<evidence type="ECO:0000256" key="4">
    <source>
        <dbReference type="ARBA" id="ARBA00006825"/>
    </source>
</evidence>
<dbReference type="AlphaFoldDB" id="A0A7C5DGY2"/>
<name>A0A7C5DGY2_UNCW3</name>
<dbReference type="PANTHER" id="PTHR30525:SF0">
    <property type="entry name" value="1-DEOXY-D-XYLULOSE 5-PHOSPHATE REDUCTOISOMERASE, CHLOROPLASTIC"/>
    <property type="match status" value="1"/>
</dbReference>
<evidence type="ECO:0000256" key="1">
    <source>
        <dbReference type="ARBA" id="ARBA00001936"/>
    </source>
</evidence>
<keyword evidence="6" id="KW-0479">Metal-binding</keyword>
<comment type="cofactor">
    <cofactor evidence="2">
        <name>Mg(2+)</name>
        <dbReference type="ChEBI" id="CHEBI:18420"/>
    </cofactor>
</comment>
<reference evidence="15" key="1">
    <citation type="journal article" date="2020" name="mSystems">
        <title>Genome- and Community-Level Interaction Insights into Carbon Utilization and Element Cycling Functions of Hydrothermarchaeota in Hydrothermal Sediment.</title>
        <authorList>
            <person name="Zhou Z."/>
            <person name="Liu Y."/>
            <person name="Xu W."/>
            <person name="Pan J."/>
            <person name="Luo Z.H."/>
            <person name="Li M."/>
        </authorList>
    </citation>
    <scope>NUCLEOTIDE SEQUENCE [LARGE SCALE GENOMIC DNA]</scope>
    <source>
        <strain evidence="15">HyVt-74</strain>
    </source>
</reference>
<evidence type="ECO:0000259" key="13">
    <source>
        <dbReference type="Pfam" id="PF08436"/>
    </source>
</evidence>
<dbReference type="GO" id="GO:0051484">
    <property type="term" value="P:isopentenyl diphosphate biosynthetic process, methylerythritol 4-phosphate pathway involved in terpenoid biosynthetic process"/>
    <property type="evidence" value="ECO:0007669"/>
    <property type="project" value="UniProtKB-ARBA"/>
</dbReference>
<dbReference type="InterPro" id="IPR036169">
    <property type="entry name" value="DXPR_C_sf"/>
</dbReference>
<comment type="caution">
    <text evidence="15">The sequence shown here is derived from an EMBL/GenBank/DDBJ whole genome shotgun (WGS) entry which is preliminary data.</text>
</comment>
<keyword evidence="10" id="KW-0414">Isoprene biosynthesis</keyword>
<dbReference type="GO" id="GO:0030145">
    <property type="term" value="F:manganese ion binding"/>
    <property type="evidence" value="ECO:0007669"/>
    <property type="project" value="TreeGrafter"/>
</dbReference>
<sequence>MKRITILGSTGSIGKNTLDVIRHQSQLTVRALACYSNNDALILQAETFHPDYLCIINKNKYKELKEKVGNKYNILIGYEGCEELAMDKKTDIVVVSTVGSKIVKAFIKAIESGKRIAIANKESLVAYGYILTDLIKKNSDRIIPVDSEHSAIYQCLLGNRRRDLKRIILTASGGPFRNRDDLNNITIEDALKHPNWIMGKKITIDSATLFNKGLEVNEAHTLFGISPEEIEVLIHHQSIIHSMVEYKDGSIIAQMSLPDMRIPIQYALSFPKRWQGIVKSIDFDDIKELTFDKPDFKKFPLLKIALRAMRTGGTMPAVISRADELAVNAFLEGKIKFLDIVSIIQKTFAEHKVITDPSIKDIENAE</sequence>
<feature type="domain" description="DXP reductoisomerase C-terminal" evidence="14">
    <location>
        <begin position="255"/>
        <end position="365"/>
    </location>
</feature>
<evidence type="ECO:0000256" key="11">
    <source>
        <dbReference type="ARBA" id="ARBA00048543"/>
    </source>
</evidence>
<keyword evidence="8 15" id="KW-0560">Oxidoreductase</keyword>
<dbReference type="InterPro" id="IPR013644">
    <property type="entry name" value="DXP_reductoisomerase_C"/>
</dbReference>
<dbReference type="Gene3D" id="1.10.1740.10">
    <property type="match status" value="1"/>
</dbReference>
<proteinExistence type="inferred from homology"/>
<comment type="cofactor">
    <cofactor evidence="1">
        <name>Mn(2+)</name>
        <dbReference type="ChEBI" id="CHEBI:29035"/>
    </cofactor>
</comment>
<gene>
    <name evidence="15" type="ORF">ENL19_02025</name>
</gene>
<dbReference type="Pfam" id="PF08436">
    <property type="entry name" value="DXP_redisom_C"/>
    <property type="match status" value="1"/>
</dbReference>
<comment type="pathway">
    <text evidence="3">Isoprenoid biosynthesis; isopentenyl diphosphate biosynthesis via DXP pathway; isopentenyl diphosphate from 1-deoxy-D-xylulose 5-phosphate: step 1/6.</text>
</comment>
<dbReference type="Proteomes" id="UP000886110">
    <property type="component" value="Unassembled WGS sequence"/>
</dbReference>
<comment type="catalytic activity">
    <reaction evidence="11">
        <text>2-C-methyl-D-erythritol 4-phosphate + NADP(+) = 1-deoxy-D-xylulose 5-phosphate + NADPH + H(+)</text>
        <dbReference type="Rhea" id="RHEA:13717"/>
        <dbReference type="ChEBI" id="CHEBI:15378"/>
        <dbReference type="ChEBI" id="CHEBI:57783"/>
        <dbReference type="ChEBI" id="CHEBI:57792"/>
        <dbReference type="ChEBI" id="CHEBI:58262"/>
        <dbReference type="ChEBI" id="CHEBI:58349"/>
        <dbReference type="EC" id="1.1.1.267"/>
    </reaction>
    <physiologicalReaction direction="right-to-left" evidence="11">
        <dbReference type="Rhea" id="RHEA:13719"/>
    </physiologicalReaction>
</comment>
<dbReference type="InterPro" id="IPR013512">
    <property type="entry name" value="DXP_reductoisomerase_N"/>
</dbReference>
<dbReference type="SUPFAM" id="SSF55347">
    <property type="entry name" value="Glyceraldehyde-3-phosphate dehydrogenase-like, C-terminal domain"/>
    <property type="match status" value="1"/>
</dbReference>
<evidence type="ECO:0000256" key="6">
    <source>
        <dbReference type="ARBA" id="ARBA00022723"/>
    </source>
</evidence>
<feature type="domain" description="1-deoxy-D-xylulose 5-phosphate reductoisomerase C-terminal" evidence="13">
    <location>
        <begin position="142"/>
        <end position="223"/>
    </location>
</feature>
<comment type="similarity">
    <text evidence="4">Belongs to the DXR family.</text>
</comment>
<feature type="domain" description="1-deoxy-D-xylulose 5-phosphate reductoisomerase N-terminal" evidence="12">
    <location>
        <begin position="4"/>
        <end position="128"/>
    </location>
</feature>
<evidence type="ECO:0000256" key="5">
    <source>
        <dbReference type="ARBA" id="ARBA00012366"/>
    </source>
</evidence>
<evidence type="ECO:0000256" key="10">
    <source>
        <dbReference type="ARBA" id="ARBA00023229"/>
    </source>
</evidence>
<dbReference type="Pfam" id="PF02670">
    <property type="entry name" value="DXP_reductoisom"/>
    <property type="match status" value="1"/>
</dbReference>
<evidence type="ECO:0000256" key="9">
    <source>
        <dbReference type="ARBA" id="ARBA00023211"/>
    </source>
</evidence>
<dbReference type="PIRSF" id="PIRSF006205">
    <property type="entry name" value="Dxp_reductismrs"/>
    <property type="match status" value="1"/>
</dbReference>
<dbReference type="GO" id="GO:0030604">
    <property type="term" value="F:1-deoxy-D-xylulose-5-phosphate reductoisomerase activity"/>
    <property type="evidence" value="ECO:0007669"/>
    <property type="project" value="UniProtKB-EC"/>
</dbReference>
<dbReference type="PANTHER" id="PTHR30525">
    <property type="entry name" value="1-DEOXY-D-XYLULOSE 5-PHOSPHATE REDUCTOISOMERASE"/>
    <property type="match status" value="1"/>
</dbReference>
<dbReference type="InterPro" id="IPR003821">
    <property type="entry name" value="DXP_reductoisomerase"/>
</dbReference>
<keyword evidence="7" id="KW-0521">NADP</keyword>
<protein>
    <recommendedName>
        <fullName evidence="5">1-deoxy-D-xylulose-5-phosphate reductoisomerase</fullName>
        <ecNumber evidence="5">1.1.1.267</ecNumber>
    </recommendedName>
</protein>